<accession>A0A7D5SN89</accession>
<sequence length="45" mass="5110">MRKQNEPSLEDERDALLDEVARLQQQIIRARQVVAAATCSINSIE</sequence>
<name>A0A7D5SN89_9GAMM</name>
<organism evidence="1 2">
    <name type="scientific">Serratia symbiotica</name>
    <dbReference type="NCBI Taxonomy" id="138074"/>
    <lineage>
        <taxon>Bacteria</taxon>
        <taxon>Pseudomonadati</taxon>
        <taxon>Pseudomonadota</taxon>
        <taxon>Gammaproteobacteria</taxon>
        <taxon>Enterobacterales</taxon>
        <taxon>Yersiniaceae</taxon>
        <taxon>Serratia</taxon>
    </lineage>
</organism>
<protein>
    <submittedName>
        <fullName evidence="1">Uncharacterized protein</fullName>
    </submittedName>
</protein>
<reference evidence="1 2" key="1">
    <citation type="journal article" date="2014" name="Genome Announc.">
        <title>Whole-Genome Sequence of Serratia symbiotica Strain CWBI-2.3T, a Free-Living Symbiont of the Black Bean Aphid Aphis fabae.</title>
        <authorList>
            <person name="Foray V."/>
            <person name="Grigorescu A.S."/>
            <person name="Sabri A."/>
            <person name="Haubruge E."/>
            <person name="Lognay G."/>
            <person name="Francis F."/>
            <person name="Fauconnier M.L."/>
            <person name="Hance T."/>
            <person name="Thonart P."/>
        </authorList>
    </citation>
    <scope>NUCLEOTIDE SEQUENCE [LARGE SCALE GENOMIC DNA]</scope>
    <source>
        <strain evidence="1">CWBI-2.3</strain>
    </source>
</reference>
<dbReference type="EMBL" id="CP050855">
    <property type="protein sequence ID" value="QLH62793.1"/>
    <property type="molecule type" value="Genomic_DNA"/>
</dbReference>
<evidence type="ECO:0000313" key="2">
    <source>
        <dbReference type="Proteomes" id="UP000042738"/>
    </source>
</evidence>
<evidence type="ECO:0000313" key="1">
    <source>
        <dbReference type="EMBL" id="QLH62793.1"/>
    </source>
</evidence>
<dbReference type="AlphaFoldDB" id="A0A7D5SN89"/>
<gene>
    <name evidence="1" type="ORF">SYMBAF_07355</name>
</gene>
<proteinExistence type="predicted"/>
<dbReference type="Proteomes" id="UP000042738">
    <property type="component" value="Chromosome"/>
</dbReference>